<evidence type="ECO:0000313" key="2">
    <source>
        <dbReference type="EMBL" id="RCK79929.1"/>
    </source>
</evidence>
<name>A0A367ZQB4_9BACT</name>
<feature type="region of interest" description="Disordered" evidence="1">
    <location>
        <begin position="192"/>
        <end position="221"/>
    </location>
</feature>
<proteinExistence type="predicted"/>
<protein>
    <submittedName>
        <fullName evidence="2">Uncharacterized protein</fullName>
    </submittedName>
</protein>
<organism evidence="2 3">
    <name type="scientific">Candidatus Ozemobacter sibiricus</name>
    <dbReference type="NCBI Taxonomy" id="2268124"/>
    <lineage>
        <taxon>Bacteria</taxon>
        <taxon>Candidatus Ozemobacteria</taxon>
        <taxon>Candidatus Ozemobacterales</taxon>
        <taxon>Candidatus Ozemobacteraceae</taxon>
        <taxon>Candidatus Ozemobacter</taxon>
    </lineage>
</organism>
<dbReference type="AlphaFoldDB" id="A0A367ZQB4"/>
<dbReference type="EMBL" id="QOQW01000009">
    <property type="protein sequence ID" value="RCK79929.1"/>
    <property type="molecule type" value="Genomic_DNA"/>
</dbReference>
<dbReference type="Proteomes" id="UP000252355">
    <property type="component" value="Unassembled WGS sequence"/>
</dbReference>
<sequence length="221" mass="24807">MPTAPGLPPTVPSHGLLPEAAANLRRFTRAVSALRDLPQNPHSAPLIRQILRIPALATRLVGLVPFPLPHWYQTSPDEIVVRDRSFNAYEYRHFGQFQTRLNGWIRPISTNVHVDLRFDGRGRRDLGLKGVVSRQGPLTGTLHFTGTDRVGRAWTLQIIMEGLLVNDDGYPSGGTLRITGTDPLQRMATRSVTFPQPILEAPTNPRDRRTRRSRQESHPKP</sequence>
<evidence type="ECO:0000313" key="3">
    <source>
        <dbReference type="Proteomes" id="UP000252355"/>
    </source>
</evidence>
<gene>
    <name evidence="2" type="ORF">OZSIB_3798</name>
</gene>
<evidence type="ECO:0000256" key="1">
    <source>
        <dbReference type="SAM" id="MobiDB-lite"/>
    </source>
</evidence>
<comment type="caution">
    <text evidence="2">The sequence shown here is derived from an EMBL/GenBank/DDBJ whole genome shotgun (WGS) entry which is preliminary data.</text>
</comment>
<reference evidence="2 3" key="1">
    <citation type="submission" date="2018-05" db="EMBL/GenBank/DDBJ databases">
        <title>A metagenomic window into the 2 km-deep terrestrial subsurface aquifer revealed taxonomically and functionally diverse microbial community comprising novel uncultured bacterial lineages.</title>
        <authorList>
            <person name="Kadnikov V.V."/>
            <person name="Mardanov A.V."/>
            <person name="Beletsky A.V."/>
            <person name="Banks D."/>
            <person name="Pimenov N.V."/>
            <person name="Frank Y.A."/>
            <person name="Karnachuk O.V."/>
            <person name="Ravin N.V."/>
        </authorList>
    </citation>
    <scope>NUCLEOTIDE SEQUENCE [LARGE SCALE GENOMIC DNA]</scope>
    <source>
        <strain evidence="2">BY5</strain>
    </source>
</reference>
<accession>A0A367ZQB4</accession>